<comment type="similarity">
    <text evidence="2 8">Belongs to the ferrochelatase family.</text>
</comment>
<comment type="subcellular location">
    <subcellularLocation>
        <location evidence="8">Mitochondrion inner membrane</location>
    </subcellularLocation>
</comment>
<dbReference type="GO" id="GO:0004325">
    <property type="term" value="F:ferrochelatase activity"/>
    <property type="evidence" value="ECO:0007669"/>
    <property type="project" value="UniProtKB-UniRule"/>
</dbReference>
<evidence type="ECO:0000256" key="2">
    <source>
        <dbReference type="ARBA" id="ARBA00007718"/>
    </source>
</evidence>
<dbReference type="OrthoDB" id="1323at2759"/>
<dbReference type="PANTHER" id="PTHR11108:SF1">
    <property type="entry name" value="FERROCHELATASE, MITOCHONDRIAL"/>
    <property type="match status" value="1"/>
</dbReference>
<keyword evidence="8" id="KW-0496">Mitochondrion</keyword>
<dbReference type="InterPro" id="IPR019772">
    <property type="entry name" value="Ferrochelatase_AS"/>
</dbReference>
<evidence type="ECO:0000256" key="1">
    <source>
        <dbReference type="ARBA" id="ARBA00004943"/>
    </source>
</evidence>
<dbReference type="FunFam" id="3.40.50.1400:FF:000001">
    <property type="entry name" value="Ferrochelatase"/>
    <property type="match status" value="1"/>
</dbReference>
<proteinExistence type="inferred from homology"/>
<keyword evidence="8" id="KW-0999">Mitochondrion inner membrane</keyword>
<evidence type="ECO:0000313" key="9">
    <source>
        <dbReference type="EMBL" id="CAG9816703.1"/>
    </source>
</evidence>
<dbReference type="HAMAP" id="MF_00323">
    <property type="entry name" value="Ferrochelatase"/>
    <property type="match status" value="1"/>
</dbReference>
<keyword evidence="5 8" id="KW-0456">Lyase</keyword>
<dbReference type="EC" id="4.98.1.1" evidence="8"/>
<reference evidence="9" key="1">
    <citation type="submission" date="2022-01" db="EMBL/GenBank/DDBJ databases">
        <authorList>
            <person name="King R."/>
        </authorList>
    </citation>
    <scope>NUCLEOTIDE SEQUENCE</scope>
</reference>
<dbReference type="GO" id="GO:0005743">
    <property type="term" value="C:mitochondrial inner membrane"/>
    <property type="evidence" value="ECO:0007669"/>
    <property type="project" value="UniProtKB-SubCell"/>
</dbReference>
<keyword evidence="8" id="KW-0472">Membrane</keyword>
<dbReference type="GO" id="GO:0006783">
    <property type="term" value="P:heme biosynthetic process"/>
    <property type="evidence" value="ECO:0007669"/>
    <property type="project" value="UniProtKB-UniRule"/>
</dbReference>
<dbReference type="CDD" id="cd00419">
    <property type="entry name" value="Ferrochelatase_C"/>
    <property type="match status" value="1"/>
</dbReference>
<sequence>MLPRRSIVSLGHVISKKLSTNATKPKTGVIMVNMGGPERVDQVHDYLHKIMTDRDMIQLPIAQDRLGAWIAKRRTPEVQKKYAEIGGGSPILKWTKLQGKLMCEMLDNQSPETGPHKPYVAFRYVEPFAQDAFAEVEKDGIEHAIIFSQYPQYSCATSGSSFNEIYRLFKRRAPPNGMKLTVIDRWPTHPLLAKCFADNIRKELEQIPENKRRDAIILFSAHSLPLKAVNRGDAYPSEVGATVHQVMQELNFSHPYQLVWQSKVGPLPWLGPMTDEAIKGYVKQGKKTMIVVPIAFVNEHIETLHELDIEYCKDLAKEVGVEIIRRVSAPNDHPLFIQALADIVKSHIKNKVPVSAKFLNRCPHCTNANCINSKKWYSEVCSF</sequence>
<keyword evidence="10" id="KW-1185">Reference proteome</keyword>
<comment type="function">
    <text evidence="8">Catalyzes the ferrous insertion into protoporphyrin IX.</text>
</comment>
<evidence type="ECO:0000256" key="5">
    <source>
        <dbReference type="ARBA" id="ARBA00023239"/>
    </source>
</evidence>
<gene>
    <name evidence="9" type="ORF">PHAECO_LOCUS4268</name>
</gene>
<keyword evidence="4 8" id="KW-0350">Heme biosynthesis</keyword>
<comment type="catalytic activity">
    <reaction evidence="7">
        <text>heme b + 2 H(+) = protoporphyrin IX + Fe(2+)</text>
        <dbReference type="Rhea" id="RHEA:22584"/>
        <dbReference type="ChEBI" id="CHEBI:15378"/>
        <dbReference type="ChEBI" id="CHEBI:29033"/>
        <dbReference type="ChEBI" id="CHEBI:57306"/>
        <dbReference type="ChEBI" id="CHEBI:60344"/>
        <dbReference type="EC" id="4.98.1.1"/>
    </reaction>
    <physiologicalReaction direction="right-to-left" evidence="7">
        <dbReference type="Rhea" id="RHEA:22586"/>
    </physiologicalReaction>
</comment>
<comment type="pathway">
    <text evidence="1 8">Porphyrin-containing compound metabolism; protoheme biosynthesis; protoheme from protoporphyrin-IX: step 1/1.</text>
</comment>
<dbReference type="PROSITE" id="PS00534">
    <property type="entry name" value="FERROCHELATASE"/>
    <property type="match status" value="1"/>
</dbReference>
<organism evidence="9 10">
    <name type="scientific">Phaedon cochleariae</name>
    <name type="common">Mustard beetle</name>
    <dbReference type="NCBI Taxonomy" id="80249"/>
    <lineage>
        <taxon>Eukaryota</taxon>
        <taxon>Metazoa</taxon>
        <taxon>Ecdysozoa</taxon>
        <taxon>Arthropoda</taxon>
        <taxon>Hexapoda</taxon>
        <taxon>Insecta</taxon>
        <taxon>Pterygota</taxon>
        <taxon>Neoptera</taxon>
        <taxon>Endopterygota</taxon>
        <taxon>Coleoptera</taxon>
        <taxon>Polyphaga</taxon>
        <taxon>Cucujiformia</taxon>
        <taxon>Chrysomeloidea</taxon>
        <taxon>Chrysomelidae</taxon>
        <taxon>Chrysomelinae</taxon>
        <taxon>Chrysomelini</taxon>
        <taxon>Phaedon</taxon>
    </lineage>
</organism>
<dbReference type="InterPro" id="IPR001015">
    <property type="entry name" value="Ferrochelatase"/>
</dbReference>
<evidence type="ECO:0000256" key="8">
    <source>
        <dbReference type="RuleBase" id="RU000607"/>
    </source>
</evidence>
<protein>
    <recommendedName>
        <fullName evidence="8">Ferrochelatase</fullName>
        <ecNumber evidence="8">4.98.1.1</ecNumber>
    </recommendedName>
</protein>
<dbReference type="CDD" id="cd03411">
    <property type="entry name" value="Ferrochelatase_N"/>
    <property type="match status" value="1"/>
</dbReference>
<dbReference type="Gene3D" id="3.40.50.1400">
    <property type="match status" value="2"/>
</dbReference>
<dbReference type="PANTHER" id="PTHR11108">
    <property type="entry name" value="FERROCHELATASE"/>
    <property type="match status" value="1"/>
</dbReference>
<evidence type="ECO:0000256" key="7">
    <source>
        <dbReference type="ARBA" id="ARBA00049915"/>
    </source>
</evidence>
<keyword evidence="6 8" id="KW-0627">Porphyrin biosynthesis</keyword>
<dbReference type="NCBIfam" id="TIGR00109">
    <property type="entry name" value="hemH"/>
    <property type="match status" value="1"/>
</dbReference>
<reference evidence="9" key="2">
    <citation type="submission" date="2022-10" db="EMBL/GenBank/DDBJ databases">
        <authorList>
            <consortium name="ENA_rothamsted_submissions"/>
            <consortium name="culmorum"/>
            <person name="King R."/>
        </authorList>
    </citation>
    <scope>NUCLEOTIDE SEQUENCE</scope>
</reference>
<name>A0A9N9WZ61_PHACE</name>
<evidence type="ECO:0000256" key="4">
    <source>
        <dbReference type="ARBA" id="ARBA00023133"/>
    </source>
</evidence>
<accession>A0A9N9WZ61</accession>
<evidence type="ECO:0000313" key="10">
    <source>
        <dbReference type="Proteomes" id="UP001153737"/>
    </source>
</evidence>
<keyword evidence="3 8" id="KW-0408">Iron</keyword>
<evidence type="ECO:0000256" key="3">
    <source>
        <dbReference type="ARBA" id="ARBA00023004"/>
    </source>
</evidence>
<dbReference type="EMBL" id="OU896720">
    <property type="protein sequence ID" value="CAG9816703.1"/>
    <property type="molecule type" value="Genomic_DNA"/>
</dbReference>
<dbReference type="InterPro" id="IPR033659">
    <property type="entry name" value="Ferrochelatase_N"/>
</dbReference>
<dbReference type="Proteomes" id="UP001153737">
    <property type="component" value="Chromosome 14"/>
</dbReference>
<dbReference type="InterPro" id="IPR033644">
    <property type="entry name" value="Ferrochelatase_C"/>
</dbReference>
<dbReference type="AlphaFoldDB" id="A0A9N9WZ61"/>
<dbReference type="Pfam" id="PF00762">
    <property type="entry name" value="Ferrochelatase"/>
    <property type="match status" value="1"/>
</dbReference>
<dbReference type="SUPFAM" id="SSF53800">
    <property type="entry name" value="Chelatase"/>
    <property type="match status" value="1"/>
</dbReference>
<evidence type="ECO:0000256" key="6">
    <source>
        <dbReference type="ARBA" id="ARBA00023244"/>
    </source>
</evidence>